<name>A0ABV7IVW9_9SPHN</name>
<gene>
    <name evidence="3" type="ORF">ACFOD9_11445</name>
</gene>
<sequence>MNRLFPRCALLALAAACAASAVARDRADDPPEGGASGRGALHGYANPSAAIAAELALDRDGAARGTWTALAATAAPEAVVFSPKLVWARDAFKGRANSALPRRWQVGAVWSSCDGSLVVARGSFREGEGREGEGRAGWFARVWQRQGDGRYKWLASATGAQPHADAEPDMIAAAVADCPTRPARADGDGSHQPGKAPLPKHREPAPLDPLLRAGAAADGTLRWTARVDPDGTPRLTAIWRKDGTEQTLLDERPPTGGS</sequence>
<organism evidence="3 4">
    <name type="scientific">Novosphingobium bradum</name>
    <dbReference type="NCBI Taxonomy" id="1737444"/>
    <lineage>
        <taxon>Bacteria</taxon>
        <taxon>Pseudomonadati</taxon>
        <taxon>Pseudomonadota</taxon>
        <taxon>Alphaproteobacteria</taxon>
        <taxon>Sphingomonadales</taxon>
        <taxon>Sphingomonadaceae</taxon>
        <taxon>Novosphingobium</taxon>
    </lineage>
</organism>
<evidence type="ECO:0000256" key="2">
    <source>
        <dbReference type="SAM" id="SignalP"/>
    </source>
</evidence>
<keyword evidence="4" id="KW-1185">Reference proteome</keyword>
<feature type="region of interest" description="Disordered" evidence="1">
    <location>
        <begin position="180"/>
        <end position="207"/>
    </location>
</feature>
<evidence type="ECO:0000256" key="1">
    <source>
        <dbReference type="SAM" id="MobiDB-lite"/>
    </source>
</evidence>
<reference evidence="4" key="1">
    <citation type="journal article" date="2019" name="Int. J. Syst. Evol. Microbiol.">
        <title>The Global Catalogue of Microorganisms (GCM) 10K type strain sequencing project: providing services to taxonomists for standard genome sequencing and annotation.</title>
        <authorList>
            <consortium name="The Broad Institute Genomics Platform"/>
            <consortium name="The Broad Institute Genome Sequencing Center for Infectious Disease"/>
            <person name="Wu L."/>
            <person name="Ma J."/>
        </authorList>
    </citation>
    <scope>NUCLEOTIDE SEQUENCE [LARGE SCALE GENOMIC DNA]</scope>
    <source>
        <strain evidence="4">KCTC 42984</strain>
    </source>
</reference>
<dbReference type="RefSeq" id="WP_379510245.1">
    <property type="nucleotide sequence ID" value="NZ_JBHRTQ010000010.1"/>
</dbReference>
<keyword evidence="2" id="KW-0732">Signal</keyword>
<comment type="caution">
    <text evidence="3">The sequence shown here is derived from an EMBL/GenBank/DDBJ whole genome shotgun (WGS) entry which is preliminary data.</text>
</comment>
<evidence type="ECO:0000313" key="3">
    <source>
        <dbReference type="EMBL" id="MFC3174863.1"/>
    </source>
</evidence>
<dbReference type="Proteomes" id="UP001595604">
    <property type="component" value="Unassembled WGS sequence"/>
</dbReference>
<dbReference type="EMBL" id="JBHRTQ010000010">
    <property type="protein sequence ID" value="MFC3174863.1"/>
    <property type="molecule type" value="Genomic_DNA"/>
</dbReference>
<feature type="compositionally biased region" description="Basic and acidic residues" evidence="1">
    <location>
        <begin position="239"/>
        <end position="258"/>
    </location>
</feature>
<feature type="region of interest" description="Disordered" evidence="1">
    <location>
        <begin position="225"/>
        <end position="258"/>
    </location>
</feature>
<proteinExistence type="predicted"/>
<feature type="chain" id="PRO_5045730493" description="DUF4440 domain-containing protein" evidence="2">
    <location>
        <begin position="24"/>
        <end position="258"/>
    </location>
</feature>
<feature type="signal peptide" evidence="2">
    <location>
        <begin position="1"/>
        <end position="23"/>
    </location>
</feature>
<accession>A0ABV7IVW9</accession>
<evidence type="ECO:0000313" key="4">
    <source>
        <dbReference type="Proteomes" id="UP001595604"/>
    </source>
</evidence>
<protein>
    <recommendedName>
        <fullName evidence="5">DUF4440 domain-containing protein</fullName>
    </recommendedName>
</protein>
<evidence type="ECO:0008006" key="5">
    <source>
        <dbReference type="Google" id="ProtNLM"/>
    </source>
</evidence>